<organism evidence="2">
    <name type="scientific">Leptocylindrus danicus</name>
    <dbReference type="NCBI Taxonomy" id="163516"/>
    <lineage>
        <taxon>Eukaryota</taxon>
        <taxon>Sar</taxon>
        <taxon>Stramenopiles</taxon>
        <taxon>Ochrophyta</taxon>
        <taxon>Bacillariophyta</taxon>
        <taxon>Coscinodiscophyceae</taxon>
        <taxon>Chaetocerotophycidae</taxon>
        <taxon>Leptocylindrales</taxon>
        <taxon>Leptocylindraceae</taxon>
        <taxon>Leptocylindrus</taxon>
    </lineage>
</organism>
<reference evidence="2" key="1">
    <citation type="submission" date="2021-01" db="EMBL/GenBank/DDBJ databases">
        <authorList>
            <person name="Corre E."/>
            <person name="Pelletier E."/>
            <person name="Niang G."/>
            <person name="Scheremetjew M."/>
            <person name="Finn R."/>
            <person name="Kale V."/>
            <person name="Holt S."/>
            <person name="Cochrane G."/>
            <person name="Meng A."/>
            <person name="Brown T."/>
            <person name="Cohen L."/>
        </authorList>
    </citation>
    <scope>NUCLEOTIDE SEQUENCE</scope>
    <source>
        <strain evidence="2">B650</strain>
    </source>
</reference>
<dbReference type="AlphaFoldDB" id="A0A7S2JVV1"/>
<sequence length="262" mass="30415">MVGLNFDSRISSAIDLLNQVLSEATASRKNAIDDIERITNRYSNEIEILELTLARLPPSYEELSRIRSEDRNKHKGDHDADCAYDDEEDANHALNFHLNRNNLQTPASDIFILPDDSDDDLSEDLSQVAVEDNCDDGSVMSMASNGQQGESEDIRTWKEYKKYSLREHFFEQMQEMKDSKDLFRDHFHDRDMKAIFSSGYSIRDLEKQQMKQSKKMRSCLKEYVPKLKFRRNGGWNKDESLKLGLNVMPVGDLLRNIYDETE</sequence>
<dbReference type="EMBL" id="HBGY01003035">
    <property type="protein sequence ID" value="CAD9559151.1"/>
    <property type="molecule type" value="Transcribed_RNA"/>
</dbReference>
<feature type="coiled-coil region" evidence="1">
    <location>
        <begin position="21"/>
        <end position="52"/>
    </location>
</feature>
<protein>
    <submittedName>
        <fullName evidence="2">Uncharacterized protein</fullName>
    </submittedName>
</protein>
<accession>A0A7S2JVV1</accession>
<proteinExistence type="predicted"/>
<evidence type="ECO:0000313" key="2">
    <source>
        <dbReference type="EMBL" id="CAD9559151.1"/>
    </source>
</evidence>
<keyword evidence="1" id="KW-0175">Coiled coil</keyword>
<evidence type="ECO:0000256" key="1">
    <source>
        <dbReference type="SAM" id="Coils"/>
    </source>
</evidence>
<gene>
    <name evidence="2" type="ORF">LDAN0321_LOCUS1937</name>
</gene>
<name>A0A7S2JVV1_9STRA</name>